<dbReference type="InterPro" id="IPR011009">
    <property type="entry name" value="Kinase-like_dom_sf"/>
</dbReference>
<reference evidence="4 5" key="1">
    <citation type="submission" date="2018-01" db="EMBL/GenBank/DDBJ databases">
        <title>Genome Sequencing and Assembly of Anaerobacter polyendosporus strain CT4.</title>
        <authorList>
            <person name="Tachaapaikoon C."/>
            <person name="Sutheeworapong S."/>
            <person name="Jenjaroenpun P."/>
            <person name="Wongsurawat T."/>
            <person name="Nookeaw I."/>
            <person name="Cheawchanlertfa P."/>
            <person name="Kosugi A."/>
            <person name="Cheevadhanarak S."/>
            <person name="Ratanakhanokchai K."/>
        </authorList>
    </citation>
    <scope>NUCLEOTIDE SEQUENCE [LARGE SCALE GENOMIC DNA]</scope>
    <source>
        <strain evidence="4 5">CT4</strain>
    </source>
</reference>
<dbReference type="SUPFAM" id="SSF56112">
    <property type="entry name" value="Protein kinase-like (PK-like)"/>
    <property type="match status" value="1"/>
</dbReference>
<dbReference type="OrthoDB" id="9795390at2"/>
<evidence type="ECO:0000313" key="4">
    <source>
        <dbReference type="EMBL" id="QAA30676.1"/>
    </source>
</evidence>
<feature type="transmembrane region" description="Helical" evidence="2">
    <location>
        <begin position="506"/>
        <end position="529"/>
    </location>
</feature>
<dbReference type="PANTHER" id="PTHR10566">
    <property type="entry name" value="CHAPERONE-ACTIVITY OF BC1 COMPLEX CABC1 -RELATED"/>
    <property type="match status" value="1"/>
</dbReference>
<dbReference type="Gene3D" id="1.10.510.10">
    <property type="entry name" value="Transferase(Phosphotransferase) domain 1"/>
    <property type="match status" value="1"/>
</dbReference>
<name>A0A410DNP7_9CLOT</name>
<dbReference type="EMBL" id="CP025746">
    <property type="protein sequence ID" value="QAA30676.1"/>
    <property type="molecule type" value="Genomic_DNA"/>
</dbReference>
<evidence type="ECO:0000256" key="2">
    <source>
        <dbReference type="SAM" id="Phobius"/>
    </source>
</evidence>
<dbReference type="GO" id="GO:0016301">
    <property type="term" value="F:kinase activity"/>
    <property type="evidence" value="ECO:0007669"/>
    <property type="project" value="UniProtKB-KW"/>
</dbReference>
<keyword evidence="4" id="KW-0418">Kinase</keyword>
<accession>A0A410DNP7</accession>
<comment type="similarity">
    <text evidence="1">Belongs to the protein kinase superfamily. ADCK protein kinase family.</text>
</comment>
<dbReference type="InterPro" id="IPR050154">
    <property type="entry name" value="UbiB_kinase"/>
</dbReference>
<protein>
    <submittedName>
        <fullName evidence="4">Protein kinase</fullName>
    </submittedName>
</protein>
<dbReference type="PANTHER" id="PTHR10566:SF113">
    <property type="entry name" value="PROTEIN ACTIVITY OF BC1 COMPLEX KINASE 7, CHLOROPLASTIC"/>
    <property type="match status" value="1"/>
</dbReference>
<evidence type="ECO:0000259" key="3">
    <source>
        <dbReference type="Pfam" id="PF03109"/>
    </source>
</evidence>
<evidence type="ECO:0000256" key="1">
    <source>
        <dbReference type="ARBA" id="ARBA00009670"/>
    </source>
</evidence>
<keyword evidence="2" id="KW-1133">Transmembrane helix</keyword>
<keyword evidence="2" id="KW-0472">Membrane</keyword>
<feature type="transmembrane region" description="Helical" evidence="2">
    <location>
        <begin position="474"/>
        <end position="494"/>
    </location>
</feature>
<organism evidence="4 5">
    <name type="scientific">Clostridium manihotivorum</name>
    <dbReference type="NCBI Taxonomy" id="2320868"/>
    <lineage>
        <taxon>Bacteria</taxon>
        <taxon>Bacillati</taxon>
        <taxon>Bacillota</taxon>
        <taxon>Clostridia</taxon>
        <taxon>Eubacteriales</taxon>
        <taxon>Clostridiaceae</taxon>
        <taxon>Clostridium</taxon>
    </lineage>
</organism>
<evidence type="ECO:0000313" key="5">
    <source>
        <dbReference type="Proteomes" id="UP000286268"/>
    </source>
</evidence>
<gene>
    <name evidence="4" type="ORF">C1I91_02775</name>
</gene>
<dbReference type="Proteomes" id="UP000286268">
    <property type="component" value="Chromosome"/>
</dbReference>
<proteinExistence type="inferred from homology"/>
<dbReference type="KEGG" id="cmah:C1I91_02775"/>
<dbReference type="InterPro" id="IPR004147">
    <property type="entry name" value="ABC1_dom"/>
</dbReference>
<dbReference type="RefSeq" id="WP_128211126.1">
    <property type="nucleotide sequence ID" value="NZ_CP025746.1"/>
</dbReference>
<feature type="domain" description="ABC1 atypical kinase-like" evidence="3">
    <location>
        <begin position="75"/>
        <end position="317"/>
    </location>
</feature>
<dbReference type="Pfam" id="PF03109">
    <property type="entry name" value="ABC1"/>
    <property type="match status" value="1"/>
</dbReference>
<keyword evidence="5" id="KW-1185">Reference proteome</keyword>
<dbReference type="AlphaFoldDB" id="A0A410DNP7"/>
<keyword evidence="2" id="KW-0812">Transmembrane</keyword>
<sequence>MRKETLKRFREIVKVFAYYGFGYLINTTVKPSANKSPENLRKAFVELGPTFIKIGQILSTRTDLLDEEYTKELAKLQDDVPWEAFSVIAKVFQEEFNMNIDDVFLYLESVPLASASVAQVHKGVMKDGREVVIKIQRPNIREKMELDISILKRIVKLTKTRFNGMLMDPVEALQEIMDATSKELDFERERDNISRFKSLNKSVKCIAVPYVVEEFTSTRVLTMENIQGFKINDIYNIMKEGYDRTDIAKKLALSYCKQIFDDGFFHGDPHPGNLLIRDGKICFIDFGLMGELSESIKESLNDAMMAIALKDIDKVMDFLMEVGVKKGRVDRTVLYDDIEYLLTNYLSTSLKNIRISTLLREVFDIAERNNIQLPTELIILVRGMVILEGVIAEIAPDMNILDVAIPFVKSKNKYFILNKLKSDELALKTYTILRDSIKIPSKIVELSDSVIQGRARVNLQIPDLEKTVDHLNKMINRVVFGLIVAGMIIGSSIITGSNVGPKVRDISVIGITGYFASGIFALWLLISIIRSGNLK</sequence>
<keyword evidence="4" id="KW-0808">Transferase</keyword>
<dbReference type="CDD" id="cd05121">
    <property type="entry name" value="ABC1_ADCK3-like"/>
    <property type="match status" value="1"/>
</dbReference>